<feature type="compositionally biased region" description="Low complexity" evidence="1">
    <location>
        <begin position="740"/>
        <end position="762"/>
    </location>
</feature>
<feature type="compositionally biased region" description="Basic and acidic residues" evidence="1">
    <location>
        <begin position="249"/>
        <end position="263"/>
    </location>
</feature>
<evidence type="ECO:0000313" key="5">
    <source>
        <dbReference type="Proteomes" id="UP001211044"/>
    </source>
</evidence>
<dbReference type="EMBL" id="CP116394">
    <property type="protein sequence ID" value="WCE45366.1"/>
    <property type="molecule type" value="Genomic_DNA"/>
</dbReference>
<dbReference type="AlphaFoldDB" id="A0AB38XMJ0"/>
<dbReference type="KEGG" id="wne:PIG85_06775"/>
<feature type="transmembrane region" description="Helical" evidence="2">
    <location>
        <begin position="842"/>
        <end position="862"/>
    </location>
</feature>
<feature type="region of interest" description="Disordered" evidence="1">
    <location>
        <begin position="217"/>
        <end position="263"/>
    </location>
</feature>
<organism evidence="4 5">
    <name type="scientific">Winkia neuii subsp. anitrata</name>
    <dbReference type="NCBI Taxonomy" id="29318"/>
    <lineage>
        <taxon>Bacteria</taxon>
        <taxon>Bacillati</taxon>
        <taxon>Actinomycetota</taxon>
        <taxon>Actinomycetes</taxon>
        <taxon>Actinomycetales</taxon>
        <taxon>Actinomycetaceae</taxon>
        <taxon>Winkia</taxon>
    </lineage>
</organism>
<feature type="compositionally biased region" description="Polar residues" evidence="1">
    <location>
        <begin position="763"/>
        <end position="772"/>
    </location>
</feature>
<dbReference type="NCBIfam" id="TIGR03769">
    <property type="entry name" value="P_ac_wall_RPT"/>
    <property type="match status" value="2"/>
</dbReference>
<feature type="signal peptide" evidence="3">
    <location>
        <begin position="1"/>
        <end position="24"/>
    </location>
</feature>
<protein>
    <submittedName>
        <fullName evidence="4">Choice-of-anchor M domain-containing protein</fullName>
    </submittedName>
</protein>
<evidence type="ECO:0000256" key="1">
    <source>
        <dbReference type="SAM" id="MobiDB-lite"/>
    </source>
</evidence>
<evidence type="ECO:0000313" key="4">
    <source>
        <dbReference type="EMBL" id="WCE45366.1"/>
    </source>
</evidence>
<dbReference type="Proteomes" id="UP001211044">
    <property type="component" value="Chromosome"/>
</dbReference>
<proteinExistence type="predicted"/>
<evidence type="ECO:0000256" key="3">
    <source>
        <dbReference type="SAM" id="SignalP"/>
    </source>
</evidence>
<gene>
    <name evidence="4" type="ORF">PIG85_06775</name>
</gene>
<sequence length="866" mass="92049">MRTKFISAIAAFSALCIPWTSAQAGPSDDLLVATQAHVDSPKVFWERNNFTLNAEVDGALHPLQSTVNWVGKGYKPTGEQQYIYKIPKDNTIPGLGKPGTLLYQAPILPGFSNSPIWAGFGADIDIPADKFKDRSFNLDLVGFDGPGEMNLFKSDDWLLASHIPGMRSAWINPGSHTHNLTTFTKPGTYTLTYRASARDQKGRFIASAPQRLVWQVGGTKPTKGGISDPRAAYDAAPSEGDQSPSFTLKPHEGRDKDGDEHLSDLLFDAGNDNASGTALFYIDGYHLAEVPVQNGKAAWTEMVGSAPSNFQVVFIPTQGGKKWISAPVRYQSAAPQVSTTNPGSFPQKQTTSPAPAFANDDRPVTSAKVKLSATSLDEEYARISAIPEDKNLSFRVVGGFYDTPNGKYPSCEIDFISSPARRQMVVPQEGCTGSKYTLKLRLLPNSRTNVGAKTIRLGYPLPKTGIVTFSSTPYVGRSGDPISAHPLSVDAPTGAPAEVEEQLPSGKEPAPSGNKPAKPTPAPPTKEVTPPKSTKKAVISDGHVDVRAVQAGNGLAMVLGDDSGSFSKKPMVHDLAKVSLAVRPQARAKRSKHVFADASFNFLGPHGTELFVLPQDQKSGLVWPGFSTQELDYSHFPKGVDIEIKPHSGPKGAKWWAFTQNLGKLADIIAASDRVSTLHTTNRTHLHTNWAFTKQGRYQIQVRAKDVATGKYSPWYPISFQVGAATGKQHPSQPAGPNKPGYTPAATTVPGTAGSGTPSTAPETSGNDTAVQSPAKPIEGSSPGEDAASGDGNAPANSDSNQPADGESSKEAPAPSGPARVTSKPYASPLAKTGSNGMAEQWLTILGAVLLGAGAALAFTSIRKRR</sequence>
<name>A0AB38XMJ0_9ACTO</name>
<dbReference type="InterPro" id="IPR022435">
    <property type="entry name" value="Surface-anchored_actinobac"/>
</dbReference>
<keyword evidence="2" id="KW-1133">Transmembrane helix</keyword>
<feature type="region of interest" description="Disordered" evidence="1">
    <location>
        <begin position="335"/>
        <end position="363"/>
    </location>
</feature>
<evidence type="ECO:0000256" key="2">
    <source>
        <dbReference type="SAM" id="Phobius"/>
    </source>
</evidence>
<dbReference type="RefSeq" id="WP_004804701.1">
    <property type="nucleotide sequence ID" value="NZ_CP116394.1"/>
</dbReference>
<keyword evidence="3" id="KW-0732">Signal</keyword>
<keyword evidence="2" id="KW-0812">Transmembrane</keyword>
<keyword evidence="2" id="KW-0472">Membrane</keyword>
<feature type="region of interest" description="Disordered" evidence="1">
    <location>
        <begin position="726"/>
        <end position="834"/>
    </location>
</feature>
<feature type="compositionally biased region" description="Polar residues" evidence="1">
    <location>
        <begin position="335"/>
        <end position="353"/>
    </location>
</feature>
<accession>A0AB38XMJ0</accession>
<reference evidence="4" key="1">
    <citation type="submission" date="2023-01" db="EMBL/GenBank/DDBJ databases">
        <title>Comparative Genomic Analysis of the Clinically-Derived Winkia Strain NY0527 Provides Evidence into the Taxonomic Reassignment of Winkia neuii and Characterizes Their Virulence Traits.</title>
        <authorList>
            <person name="Cai X."/>
            <person name="Peng Y."/>
            <person name="Li M."/>
            <person name="Qiu Y."/>
            <person name="Wang Y."/>
            <person name="Xu L."/>
            <person name="Hou Q."/>
        </authorList>
    </citation>
    <scope>NUCLEOTIDE SEQUENCE</scope>
    <source>
        <strain evidence="4">NY0527</strain>
    </source>
</reference>
<feature type="chain" id="PRO_5044189983" evidence="3">
    <location>
        <begin position="25"/>
        <end position="866"/>
    </location>
</feature>
<feature type="region of interest" description="Disordered" evidence="1">
    <location>
        <begin position="480"/>
        <end position="541"/>
    </location>
</feature>
<dbReference type="NCBIfam" id="NF038134">
    <property type="entry name" value="choice_anch_M"/>
    <property type="match status" value="2"/>
</dbReference>